<dbReference type="InParanoid" id="B7FY31"/>
<evidence type="ECO:0000256" key="1">
    <source>
        <dbReference type="SAM" id="MobiDB-lite"/>
    </source>
</evidence>
<evidence type="ECO:0000313" key="2">
    <source>
        <dbReference type="EMBL" id="EEC48849.1"/>
    </source>
</evidence>
<sequence>MSGTFQNSFHASFPKTSHSPASQAQSLPTERFHSRAGPYSGLSPALSGVPRVSFATPYPRFQQTQRQLQSVVTTSFSVEDERDESAGMNGNGWGQSTDRSPASESPFHMPSQNKTPTSRQMNQGQLRRSYSTEGGVEKFAQGEPLKRNYFHHVHPGDAHTGSVSPDFMPPKRVKTSHSLQNETAMYTNRSEEHRSCAPSGWSEFPPPWELSEGPFERHLTRTQSLPPLPPWNRAQAHASKQITYEHDGVYHHSSGNRDSYHTHWNHMIPKLHTWGRPGPFWSRPPPIESHARRDEEAEKDWVESREPASERYPLAMEHRDFEPPYHNSKQHSRPSEVMHIDAEAAVVPENTMLYHGKSVFTNSTIGANSATSRVKKTDKIFLLALPQDKLSLSETLCIVRENIEVFTATQCDVDAPAPGRKHAVTVGQVGLRCIYCRHTTRSSDRVKRAVCYPSSIKRIYRTVIDMKLDHFSLCKFVPTDLKTRLDDLKSIHTRSTGTTMQYFIEAASSLGMADGPSGVRLIGPSNEEAVDVAVAPTRRIAIDLTQPPSLTEAHNTESAMISRSESILSTSSSENSSTMSIDVSMASSNGNKEFDPTKYYMGSIPLFRPEDTMALSPLRCFLREQVCAFSATEEDIAVRAPTTFSISVGQVGIGCVHCLQQHSRLRSNRAVCFPFSIGRIYQSVADIQRFHFNECPNLPVNVKERFLVLQSASSKGSKGLATRQYWVTSGKKLGLVDTPRGIRFCRDPCAPVARASFSLDILAQAAFSVTTAGKQLVHPEDKEYIAEFLYMVMEQLQPCRFTEADRNKRRLKDVGYIGVECKHCSGHVDSRKFFWSSVNAVESNFVSVHTHMLECRMIPDRLKDRLLELKQLRKEQTAALKTGSQKAFFARVWQRLHDDEDNTYSDFRSCLHRDDEMAPELPDQQNDAKSANNMIAV</sequence>
<dbReference type="OrthoDB" id="45138at2759"/>
<gene>
    <name evidence="2" type="ORF">PHATRDRAFT_45556</name>
</gene>
<feature type="compositionally biased region" description="Polar residues" evidence="1">
    <location>
        <begin position="1"/>
        <end position="28"/>
    </location>
</feature>
<keyword evidence="3" id="KW-1185">Reference proteome</keyword>
<proteinExistence type="predicted"/>
<feature type="region of interest" description="Disordered" evidence="1">
    <location>
        <begin position="158"/>
        <end position="177"/>
    </location>
</feature>
<feature type="compositionally biased region" description="Polar residues" evidence="1">
    <location>
        <begin position="110"/>
        <end position="124"/>
    </location>
</feature>
<feature type="region of interest" description="Disordered" evidence="1">
    <location>
        <begin position="1"/>
        <end position="46"/>
    </location>
</feature>
<dbReference type="RefSeq" id="XP_002179863.1">
    <property type="nucleotide sequence ID" value="XM_002179827.1"/>
</dbReference>
<dbReference type="GeneID" id="7200624"/>
<accession>B7FY31</accession>
<dbReference type="PaxDb" id="2850-Phatr45556"/>
<feature type="compositionally biased region" description="Polar residues" evidence="1">
    <location>
        <begin position="61"/>
        <end position="77"/>
    </location>
</feature>
<reference evidence="2 3" key="1">
    <citation type="journal article" date="2008" name="Nature">
        <title>The Phaeodactylum genome reveals the evolutionary history of diatom genomes.</title>
        <authorList>
            <person name="Bowler C."/>
            <person name="Allen A.E."/>
            <person name="Badger J.H."/>
            <person name="Grimwood J."/>
            <person name="Jabbari K."/>
            <person name="Kuo A."/>
            <person name="Maheswari U."/>
            <person name="Martens C."/>
            <person name="Maumus F."/>
            <person name="Otillar R.P."/>
            <person name="Rayko E."/>
            <person name="Salamov A."/>
            <person name="Vandepoele K."/>
            <person name="Beszteri B."/>
            <person name="Gruber A."/>
            <person name="Heijde M."/>
            <person name="Katinka M."/>
            <person name="Mock T."/>
            <person name="Valentin K."/>
            <person name="Verret F."/>
            <person name="Berges J.A."/>
            <person name="Brownlee C."/>
            <person name="Cadoret J.P."/>
            <person name="Chiovitti A."/>
            <person name="Choi C.J."/>
            <person name="Coesel S."/>
            <person name="De Martino A."/>
            <person name="Detter J.C."/>
            <person name="Durkin C."/>
            <person name="Falciatore A."/>
            <person name="Fournet J."/>
            <person name="Haruta M."/>
            <person name="Huysman M.J."/>
            <person name="Jenkins B.D."/>
            <person name="Jiroutova K."/>
            <person name="Jorgensen R.E."/>
            <person name="Joubert Y."/>
            <person name="Kaplan A."/>
            <person name="Kroger N."/>
            <person name="Kroth P.G."/>
            <person name="La Roche J."/>
            <person name="Lindquist E."/>
            <person name="Lommer M."/>
            <person name="Martin-Jezequel V."/>
            <person name="Lopez P.J."/>
            <person name="Lucas S."/>
            <person name="Mangogna M."/>
            <person name="McGinnis K."/>
            <person name="Medlin L.K."/>
            <person name="Montsant A."/>
            <person name="Oudot-Le Secq M.P."/>
            <person name="Napoli C."/>
            <person name="Obornik M."/>
            <person name="Parker M.S."/>
            <person name="Petit J.L."/>
            <person name="Porcel B.M."/>
            <person name="Poulsen N."/>
            <person name="Robison M."/>
            <person name="Rychlewski L."/>
            <person name="Rynearson T.A."/>
            <person name="Schmutz J."/>
            <person name="Shapiro H."/>
            <person name="Siaut M."/>
            <person name="Stanley M."/>
            <person name="Sussman M.R."/>
            <person name="Taylor A.R."/>
            <person name="Vardi A."/>
            <person name="von Dassow P."/>
            <person name="Vyverman W."/>
            <person name="Willis A."/>
            <person name="Wyrwicz L.S."/>
            <person name="Rokhsar D.S."/>
            <person name="Weissenbach J."/>
            <person name="Armbrust E.V."/>
            <person name="Green B.R."/>
            <person name="Van de Peer Y."/>
            <person name="Grigoriev I.V."/>
        </authorList>
    </citation>
    <scope>NUCLEOTIDE SEQUENCE [LARGE SCALE GENOMIC DNA]</scope>
    <source>
        <strain evidence="2 3">CCAP 1055/1</strain>
    </source>
</reference>
<feature type="region of interest" description="Disordered" evidence="1">
    <location>
        <begin position="286"/>
        <end position="308"/>
    </location>
</feature>
<dbReference type="AlphaFoldDB" id="B7FY31"/>
<feature type="region of interest" description="Disordered" evidence="1">
    <location>
        <begin position="918"/>
        <end position="937"/>
    </location>
</feature>
<dbReference type="EMBL" id="CM000610">
    <property type="protein sequence ID" value="EEC48849.1"/>
    <property type="molecule type" value="Genomic_DNA"/>
</dbReference>
<dbReference type="Proteomes" id="UP000000759">
    <property type="component" value="Chromosome 7"/>
</dbReference>
<feature type="compositionally biased region" description="Polar residues" evidence="1">
    <location>
        <begin position="94"/>
        <end position="103"/>
    </location>
</feature>
<feature type="region of interest" description="Disordered" evidence="1">
    <location>
        <begin position="60"/>
        <end position="124"/>
    </location>
</feature>
<protein>
    <submittedName>
        <fullName evidence="2">Uncharacterized protein</fullName>
    </submittedName>
</protein>
<feature type="compositionally biased region" description="Polar residues" evidence="1">
    <location>
        <begin position="923"/>
        <end position="937"/>
    </location>
</feature>
<dbReference type="KEGG" id="pti:PHATRDRAFT_45556"/>
<evidence type="ECO:0000313" key="3">
    <source>
        <dbReference type="Proteomes" id="UP000000759"/>
    </source>
</evidence>
<feature type="compositionally biased region" description="Basic and acidic residues" evidence="1">
    <location>
        <begin position="289"/>
        <end position="308"/>
    </location>
</feature>
<organism evidence="2 3">
    <name type="scientific">Phaeodactylum tricornutum (strain CCAP 1055/1)</name>
    <dbReference type="NCBI Taxonomy" id="556484"/>
    <lineage>
        <taxon>Eukaryota</taxon>
        <taxon>Sar</taxon>
        <taxon>Stramenopiles</taxon>
        <taxon>Ochrophyta</taxon>
        <taxon>Bacillariophyta</taxon>
        <taxon>Bacillariophyceae</taxon>
        <taxon>Bacillariophycidae</taxon>
        <taxon>Naviculales</taxon>
        <taxon>Phaeodactylaceae</taxon>
        <taxon>Phaeodactylum</taxon>
    </lineage>
</organism>
<feature type="compositionally biased region" description="Low complexity" evidence="1">
    <location>
        <begin position="560"/>
        <end position="575"/>
    </location>
</feature>
<feature type="region of interest" description="Disordered" evidence="1">
    <location>
        <begin position="551"/>
        <end position="575"/>
    </location>
</feature>
<reference evidence="3" key="2">
    <citation type="submission" date="2008-08" db="EMBL/GenBank/DDBJ databases">
        <authorList>
            <consortium name="Diatom Consortium"/>
            <person name="Grigoriev I."/>
            <person name="Grimwood J."/>
            <person name="Kuo A."/>
            <person name="Otillar R.P."/>
            <person name="Salamov A."/>
            <person name="Detter J.C."/>
            <person name="Lindquist E."/>
            <person name="Shapiro H."/>
            <person name="Lucas S."/>
            <person name="Glavina del Rio T."/>
            <person name="Pitluck S."/>
            <person name="Rokhsar D."/>
            <person name="Bowler C."/>
        </authorList>
    </citation>
    <scope>GENOME REANNOTATION</scope>
    <source>
        <strain evidence="3">CCAP 1055/1</strain>
    </source>
</reference>
<name>B7FY31_PHATC</name>
<dbReference type="eggNOG" id="ENOG502SKEP">
    <property type="taxonomic scope" value="Eukaryota"/>
</dbReference>
<dbReference type="HOGENOM" id="CLU_312975_0_0_1"/>